<sequence length="122" mass="13914">MVQSQNAKVEYSASATFLSGIFSYGKVLLGDKSFEFYNDRNPQDFIQIPWTEIDHVEVSVLFGGRVLPRFCIITREGSKFAFSCRDNKACLRAMRQHVPEDRLVRALSPIDVVKGLLRSRAR</sequence>
<dbReference type="Proteomes" id="UP000700908">
    <property type="component" value="Unassembled WGS sequence"/>
</dbReference>
<evidence type="ECO:0000313" key="2">
    <source>
        <dbReference type="Proteomes" id="UP000700908"/>
    </source>
</evidence>
<dbReference type="Pfam" id="PF06115">
    <property type="entry name" value="DUF956"/>
    <property type="match status" value="1"/>
</dbReference>
<dbReference type="InterPro" id="IPR010360">
    <property type="entry name" value="DUF956"/>
</dbReference>
<comment type="caution">
    <text evidence="1">The sequence shown here is derived from an EMBL/GenBank/DDBJ whole genome shotgun (WGS) entry which is preliminary data.</text>
</comment>
<dbReference type="RefSeq" id="WP_222198738.1">
    <property type="nucleotide sequence ID" value="NZ_JAIMFO010000004.1"/>
</dbReference>
<name>A0ABS7MI43_9ACTN</name>
<gene>
    <name evidence="1" type="ORF">K6V98_01445</name>
</gene>
<keyword evidence="2" id="KW-1185">Reference proteome</keyword>
<evidence type="ECO:0000313" key="1">
    <source>
        <dbReference type="EMBL" id="MBY4797028.1"/>
    </source>
</evidence>
<protein>
    <submittedName>
        <fullName evidence="1">DUF956 family protein</fullName>
    </submittedName>
</protein>
<reference evidence="1 2" key="1">
    <citation type="submission" date="2021-08" db="EMBL/GenBank/DDBJ databases">
        <title>Collinsella faecalis sp. nov. isolated from swine faeces.</title>
        <authorList>
            <person name="Oh B.S."/>
            <person name="Lee J.H."/>
        </authorList>
    </citation>
    <scope>NUCLEOTIDE SEQUENCE [LARGE SCALE GENOMIC DNA]</scope>
    <source>
        <strain evidence="1 2">AGMB00827</strain>
    </source>
</reference>
<proteinExistence type="predicted"/>
<organism evidence="1 2">
    <name type="scientific">Collinsella ureilytica</name>
    <dbReference type="NCBI Taxonomy" id="2869515"/>
    <lineage>
        <taxon>Bacteria</taxon>
        <taxon>Bacillati</taxon>
        <taxon>Actinomycetota</taxon>
        <taxon>Coriobacteriia</taxon>
        <taxon>Coriobacteriales</taxon>
        <taxon>Coriobacteriaceae</taxon>
        <taxon>Collinsella</taxon>
    </lineage>
</organism>
<accession>A0ABS7MI43</accession>
<dbReference type="EMBL" id="JAIMFO010000004">
    <property type="protein sequence ID" value="MBY4797028.1"/>
    <property type="molecule type" value="Genomic_DNA"/>
</dbReference>